<reference evidence="7 8" key="1">
    <citation type="submission" date="2021-03" db="EMBL/GenBank/DDBJ databases">
        <title>Genomic Encyclopedia of Type Strains, Phase IV (KMG-IV): sequencing the most valuable type-strain genomes for metagenomic binning, comparative biology and taxonomic classification.</title>
        <authorList>
            <person name="Goeker M."/>
        </authorList>
    </citation>
    <scope>NUCLEOTIDE SEQUENCE [LARGE SCALE GENOMIC DNA]</scope>
    <source>
        <strain evidence="7 8">DSM 27138</strain>
    </source>
</reference>
<keyword evidence="2" id="KW-0805">Transcription regulation</keyword>
<evidence type="ECO:0000313" key="8">
    <source>
        <dbReference type="Proteomes" id="UP001519289"/>
    </source>
</evidence>
<accession>A0ABS4JWZ3</accession>
<dbReference type="NCBIfam" id="TIGR02937">
    <property type="entry name" value="sigma70-ECF"/>
    <property type="match status" value="1"/>
</dbReference>
<dbReference type="CDD" id="cd06171">
    <property type="entry name" value="Sigma70_r4"/>
    <property type="match status" value="1"/>
</dbReference>
<dbReference type="InterPro" id="IPR013249">
    <property type="entry name" value="RNA_pol_sigma70_r4_t2"/>
</dbReference>
<organism evidence="7 8">
    <name type="scientific">Symbiobacterium terraclitae</name>
    <dbReference type="NCBI Taxonomy" id="557451"/>
    <lineage>
        <taxon>Bacteria</taxon>
        <taxon>Bacillati</taxon>
        <taxon>Bacillota</taxon>
        <taxon>Clostridia</taxon>
        <taxon>Eubacteriales</taxon>
        <taxon>Symbiobacteriaceae</taxon>
        <taxon>Symbiobacterium</taxon>
    </lineage>
</organism>
<sequence length="183" mass="20737">MSQCPAPANEADWVERARRGDAEAFARLYEAYQSSAFGAAILLTNDRTLAADVVQEAFIKAFLAMPRFRSGQPFRPWFFRILTNEALRSLKRKRLWERFRPAPREQPAPVPTPEALALDRERAEEVWKAVSELPEIGRAAVVLRYYLGLSEEEMTSVLGVPAGTVKSRVARARERLKHILANV</sequence>
<feature type="domain" description="RNA polymerase sigma factor 70 region 4 type 2" evidence="6">
    <location>
        <begin position="124"/>
        <end position="176"/>
    </location>
</feature>
<feature type="domain" description="RNA polymerase sigma-70 region 2" evidence="5">
    <location>
        <begin position="28"/>
        <end position="94"/>
    </location>
</feature>
<comment type="similarity">
    <text evidence="1">Belongs to the sigma-70 factor family. ECF subfamily.</text>
</comment>
<dbReference type="InterPro" id="IPR014284">
    <property type="entry name" value="RNA_pol_sigma-70_dom"/>
</dbReference>
<dbReference type="InterPro" id="IPR007627">
    <property type="entry name" value="RNA_pol_sigma70_r2"/>
</dbReference>
<dbReference type="PANTHER" id="PTHR43133:SF51">
    <property type="entry name" value="RNA POLYMERASE SIGMA FACTOR"/>
    <property type="match status" value="1"/>
</dbReference>
<dbReference type="Gene3D" id="1.10.10.10">
    <property type="entry name" value="Winged helix-like DNA-binding domain superfamily/Winged helix DNA-binding domain"/>
    <property type="match status" value="1"/>
</dbReference>
<dbReference type="RefSeq" id="WP_209468153.1">
    <property type="nucleotide sequence ID" value="NZ_JAGGLG010000045.1"/>
</dbReference>
<protein>
    <submittedName>
        <fullName evidence="7">RNA polymerase sigma-70 factor (ECF subfamily)</fullName>
    </submittedName>
</protein>
<keyword evidence="4" id="KW-0804">Transcription</keyword>
<dbReference type="InterPro" id="IPR013325">
    <property type="entry name" value="RNA_pol_sigma_r2"/>
</dbReference>
<dbReference type="EMBL" id="JAGGLG010000045">
    <property type="protein sequence ID" value="MBP2020050.1"/>
    <property type="molecule type" value="Genomic_DNA"/>
</dbReference>
<comment type="caution">
    <text evidence="7">The sequence shown here is derived from an EMBL/GenBank/DDBJ whole genome shotgun (WGS) entry which is preliminary data.</text>
</comment>
<dbReference type="SUPFAM" id="SSF88946">
    <property type="entry name" value="Sigma2 domain of RNA polymerase sigma factors"/>
    <property type="match status" value="1"/>
</dbReference>
<evidence type="ECO:0000313" key="7">
    <source>
        <dbReference type="EMBL" id="MBP2020050.1"/>
    </source>
</evidence>
<dbReference type="Pfam" id="PF08281">
    <property type="entry name" value="Sigma70_r4_2"/>
    <property type="match status" value="1"/>
</dbReference>
<keyword evidence="3" id="KW-0731">Sigma factor</keyword>
<dbReference type="Pfam" id="PF04542">
    <property type="entry name" value="Sigma70_r2"/>
    <property type="match status" value="1"/>
</dbReference>
<dbReference type="Gene3D" id="1.10.1740.10">
    <property type="match status" value="1"/>
</dbReference>
<keyword evidence="8" id="KW-1185">Reference proteome</keyword>
<proteinExistence type="inferred from homology"/>
<gene>
    <name evidence="7" type="ORF">J2Z79_003504</name>
</gene>
<evidence type="ECO:0000256" key="3">
    <source>
        <dbReference type="ARBA" id="ARBA00023082"/>
    </source>
</evidence>
<evidence type="ECO:0000256" key="2">
    <source>
        <dbReference type="ARBA" id="ARBA00023015"/>
    </source>
</evidence>
<dbReference type="Proteomes" id="UP001519289">
    <property type="component" value="Unassembled WGS sequence"/>
</dbReference>
<dbReference type="InterPro" id="IPR036388">
    <property type="entry name" value="WH-like_DNA-bd_sf"/>
</dbReference>
<dbReference type="SUPFAM" id="SSF88659">
    <property type="entry name" value="Sigma3 and sigma4 domains of RNA polymerase sigma factors"/>
    <property type="match status" value="1"/>
</dbReference>
<dbReference type="PANTHER" id="PTHR43133">
    <property type="entry name" value="RNA POLYMERASE ECF-TYPE SIGMA FACTO"/>
    <property type="match status" value="1"/>
</dbReference>
<dbReference type="InterPro" id="IPR039425">
    <property type="entry name" value="RNA_pol_sigma-70-like"/>
</dbReference>
<dbReference type="InterPro" id="IPR013324">
    <property type="entry name" value="RNA_pol_sigma_r3/r4-like"/>
</dbReference>
<evidence type="ECO:0000259" key="6">
    <source>
        <dbReference type="Pfam" id="PF08281"/>
    </source>
</evidence>
<evidence type="ECO:0000259" key="5">
    <source>
        <dbReference type="Pfam" id="PF04542"/>
    </source>
</evidence>
<evidence type="ECO:0000256" key="4">
    <source>
        <dbReference type="ARBA" id="ARBA00023163"/>
    </source>
</evidence>
<name>A0ABS4JWZ3_9FIRM</name>
<evidence type="ECO:0000256" key="1">
    <source>
        <dbReference type="ARBA" id="ARBA00010641"/>
    </source>
</evidence>